<evidence type="ECO:0000313" key="3">
    <source>
        <dbReference type="Proteomes" id="UP000502005"/>
    </source>
</evidence>
<proteinExistence type="predicted"/>
<geneLocation type="plasmid" evidence="3">
    <name>pne1b</name>
</geneLocation>
<feature type="compositionally biased region" description="Pro residues" evidence="1">
    <location>
        <begin position="81"/>
        <end position="94"/>
    </location>
</feature>
<name>A0A6B9GA68_PANCY</name>
<dbReference type="RefSeq" id="WP_208718154.1">
    <property type="nucleotide sequence ID" value="NZ_CP024770.1"/>
</dbReference>
<accession>A0A6B9GA68</accession>
<feature type="region of interest" description="Disordered" evidence="1">
    <location>
        <begin position="29"/>
        <end position="94"/>
    </location>
</feature>
<evidence type="ECO:0000313" key="2">
    <source>
        <dbReference type="EMBL" id="QGY32260.1"/>
    </source>
</evidence>
<dbReference type="AlphaFoldDB" id="A0A6B9GA68"/>
<organism evidence="2 3">
    <name type="scientific">Pantoea cypripedii</name>
    <name type="common">Pectobacterium cypripedii</name>
    <name type="synonym">Erwinia cypripedii</name>
    <dbReference type="NCBI Taxonomy" id="55209"/>
    <lineage>
        <taxon>Bacteria</taxon>
        <taxon>Pseudomonadati</taxon>
        <taxon>Pseudomonadota</taxon>
        <taxon>Gammaproteobacteria</taxon>
        <taxon>Enterobacterales</taxon>
        <taxon>Erwiniaceae</taxon>
        <taxon>Pantoea</taxon>
    </lineage>
</organism>
<sequence>MKLPRYLQLAIAVTVGLVIWSQFVSDEDPDELTLSPATSPRTRPAATTTPATKPDSSSWVNLFPGPVKVDKNASGQSAASAPPPPPPPSAPPLPLQVMGAWWSQQQRIVIITDGNQTWPVCKRCQADGKIWIGSSPVAGWSLVDVANDHLLFEWQATHTRKRLELDDLQAEPTR</sequence>
<feature type="compositionally biased region" description="Low complexity" evidence="1">
    <location>
        <begin position="35"/>
        <end position="52"/>
    </location>
</feature>
<keyword evidence="2" id="KW-0614">Plasmid</keyword>
<dbReference type="Proteomes" id="UP000502005">
    <property type="component" value="Plasmid pNE1B"/>
</dbReference>
<protein>
    <submittedName>
        <fullName evidence="2">Uncharacterized protein</fullName>
    </submittedName>
</protein>
<reference evidence="2 3" key="1">
    <citation type="submission" date="2017-11" db="EMBL/GenBank/DDBJ databases">
        <title>Genome sequence of Pantoea cypripedii NE1.</title>
        <authorList>
            <person name="Nascimento F.X."/>
        </authorList>
    </citation>
    <scope>NUCLEOTIDE SEQUENCE [LARGE SCALE GENOMIC DNA]</scope>
    <source>
        <strain evidence="2 3">NE1</strain>
        <plasmid evidence="3">pne1b</plasmid>
    </source>
</reference>
<evidence type="ECO:0000256" key="1">
    <source>
        <dbReference type="SAM" id="MobiDB-lite"/>
    </source>
</evidence>
<dbReference type="EMBL" id="CP024770">
    <property type="protein sequence ID" value="QGY32260.1"/>
    <property type="molecule type" value="Genomic_DNA"/>
</dbReference>
<gene>
    <name evidence="2" type="ORF">CUN67_25040</name>
</gene>